<dbReference type="EMBL" id="GISG01114087">
    <property type="protein sequence ID" value="MBA4639490.1"/>
    <property type="molecule type" value="Transcribed_RNA"/>
</dbReference>
<keyword evidence="1" id="KW-0812">Transmembrane</keyword>
<evidence type="ECO:0000313" key="2">
    <source>
        <dbReference type="EMBL" id="MBA4639490.1"/>
    </source>
</evidence>
<organism evidence="2">
    <name type="scientific">Opuntia streptacantha</name>
    <name type="common">Prickly pear cactus</name>
    <name type="synonym">Opuntia cardona</name>
    <dbReference type="NCBI Taxonomy" id="393608"/>
    <lineage>
        <taxon>Eukaryota</taxon>
        <taxon>Viridiplantae</taxon>
        <taxon>Streptophyta</taxon>
        <taxon>Embryophyta</taxon>
        <taxon>Tracheophyta</taxon>
        <taxon>Spermatophyta</taxon>
        <taxon>Magnoliopsida</taxon>
        <taxon>eudicotyledons</taxon>
        <taxon>Gunneridae</taxon>
        <taxon>Pentapetalae</taxon>
        <taxon>Caryophyllales</taxon>
        <taxon>Cactineae</taxon>
        <taxon>Cactaceae</taxon>
        <taxon>Opuntioideae</taxon>
        <taxon>Opuntia</taxon>
    </lineage>
</organism>
<reference evidence="2" key="2">
    <citation type="submission" date="2020-07" db="EMBL/GenBank/DDBJ databases">
        <authorList>
            <person name="Vera ALvarez R."/>
            <person name="Arias-Moreno D.M."/>
            <person name="Jimenez-Jacinto V."/>
            <person name="Jimenez-Bremont J.F."/>
            <person name="Swaminathan K."/>
            <person name="Moose S.P."/>
            <person name="Guerrero-Gonzalez M.L."/>
            <person name="Marino-Ramirez L."/>
            <person name="Landsman D."/>
            <person name="Rodriguez-Kessler M."/>
            <person name="Delgado-Sanchez P."/>
        </authorList>
    </citation>
    <scope>NUCLEOTIDE SEQUENCE</scope>
    <source>
        <tissue evidence="2">Cladode</tissue>
    </source>
</reference>
<sequence length="177" mass="18833">MLSTFGTLFTNISACPDDPETTASADCPAFMVSLDISTFCLFIACPACTSLLTPVACFASLSNCRRNSFRFCSSISCFLRSSSFNSSKFSIFFCTGGTLGPFVLIGLESLPEAFGTLRAVRETLLPPLRPSSAMLSLFAHQSLMNRLPITASGAFRALSASSLLENCTKALSLFAGI</sequence>
<reference evidence="2" key="1">
    <citation type="journal article" date="2013" name="J. Plant Res.">
        <title>Effect of fungi and light on seed germination of three Opuntia species from semiarid lands of central Mexico.</title>
        <authorList>
            <person name="Delgado-Sanchez P."/>
            <person name="Jimenez-Bremont J.F."/>
            <person name="Guerrero-Gonzalez Mde L."/>
            <person name="Flores J."/>
        </authorList>
    </citation>
    <scope>NUCLEOTIDE SEQUENCE</scope>
    <source>
        <tissue evidence="2">Cladode</tissue>
    </source>
</reference>
<evidence type="ECO:0000256" key="1">
    <source>
        <dbReference type="SAM" id="Phobius"/>
    </source>
</evidence>
<keyword evidence="1" id="KW-1133">Transmembrane helix</keyword>
<keyword evidence="1" id="KW-0472">Membrane</keyword>
<feature type="transmembrane region" description="Helical" evidence="1">
    <location>
        <begin position="36"/>
        <end position="61"/>
    </location>
</feature>
<dbReference type="AlphaFoldDB" id="A0A7C8ZDH6"/>
<proteinExistence type="predicted"/>
<name>A0A7C8ZDH6_OPUST</name>
<accession>A0A7C8ZDH6</accession>
<protein>
    <submittedName>
        <fullName evidence="2">Uncharacterized protein</fullName>
    </submittedName>
</protein>